<organism evidence="3 4">
    <name type="scientific">Pseudomonas synxantha</name>
    <dbReference type="NCBI Taxonomy" id="47883"/>
    <lineage>
        <taxon>Bacteria</taxon>
        <taxon>Pseudomonadati</taxon>
        <taxon>Pseudomonadota</taxon>
        <taxon>Gammaproteobacteria</taxon>
        <taxon>Pseudomonadales</taxon>
        <taxon>Pseudomonadaceae</taxon>
        <taxon>Pseudomonas</taxon>
    </lineage>
</organism>
<keyword evidence="2" id="KW-0812">Transmembrane</keyword>
<gene>
    <name evidence="3" type="ORF">YA0852_26050</name>
</gene>
<dbReference type="EMBL" id="JAEILG010000077">
    <property type="protein sequence ID" value="MBI6567546.1"/>
    <property type="molecule type" value="Genomic_DNA"/>
</dbReference>
<reference evidence="3 4" key="1">
    <citation type="submission" date="2020-12" db="EMBL/GenBank/DDBJ databases">
        <title>Comparative genomic insights into the epidemiology and virulence of plant pathogenic Pseudomonads from Turkey.</title>
        <authorList>
            <person name="Dillon M."/>
            <person name="Ruiz-Bedoya T."/>
            <person name="Bendalovic-Torma C."/>
            <person name="Guttman K.M."/>
            <person name="Kwak H."/>
            <person name="Middleton M.A."/>
            <person name="Wang P.W."/>
            <person name="Horuz S."/>
            <person name="Aysan Y."/>
            <person name="Guttman D.S."/>
        </authorList>
    </citation>
    <scope>NUCLEOTIDE SEQUENCE [LARGE SCALE GENOMIC DNA]</scope>
    <source>
        <strain evidence="3 4">S5_IA_2b</strain>
    </source>
</reference>
<accession>A0ABS0UPL8</accession>
<sequence length="121" mass="13221">MTAQATSNSSRTPFGGYLIRAAGRAGRLVNQLETSVLHSPILAKVPLGYRRVGMQVVKLILLLAVASVAFFLAIGMVALWAFAALPIATYDDDEEPGVHQVSHPQHQHKYPELYDEHGSLR</sequence>
<proteinExistence type="predicted"/>
<keyword evidence="2" id="KW-1133">Transmembrane helix</keyword>
<name>A0ABS0UPL8_9PSED</name>
<dbReference type="RefSeq" id="WP_198720576.1">
    <property type="nucleotide sequence ID" value="NZ_JAEIKU010000099.1"/>
</dbReference>
<keyword evidence="4" id="KW-1185">Reference proteome</keyword>
<evidence type="ECO:0000256" key="2">
    <source>
        <dbReference type="SAM" id="Phobius"/>
    </source>
</evidence>
<keyword evidence="2" id="KW-0472">Membrane</keyword>
<feature type="compositionally biased region" description="Basic and acidic residues" evidence="1">
    <location>
        <begin position="109"/>
        <end position="121"/>
    </location>
</feature>
<evidence type="ECO:0000313" key="4">
    <source>
        <dbReference type="Proteomes" id="UP000648914"/>
    </source>
</evidence>
<feature type="region of interest" description="Disordered" evidence="1">
    <location>
        <begin position="94"/>
        <end position="121"/>
    </location>
</feature>
<evidence type="ECO:0000256" key="1">
    <source>
        <dbReference type="SAM" id="MobiDB-lite"/>
    </source>
</evidence>
<protein>
    <recommendedName>
        <fullName evidence="5">DUF3742 family protein</fullName>
    </recommendedName>
</protein>
<comment type="caution">
    <text evidence="3">The sequence shown here is derived from an EMBL/GenBank/DDBJ whole genome shotgun (WGS) entry which is preliminary data.</text>
</comment>
<feature type="transmembrane region" description="Helical" evidence="2">
    <location>
        <begin position="59"/>
        <end position="83"/>
    </location>
</feature>
<dbReference type="Proteomes" id="UP000648914">
    <property type="component" value="Unassembled WGS sequence"/>
</dbReference>
<evidence type="ECO:0008006" key="5">
    <source>
        <dbReference type="Google" id="ProtNLM"/>
    </source>
</evidence>
<evidence type="ECO:0000313" key="3">
    <source>
        <dbReference type="EMBL" id="MBI6567546.1"/>
    </source>
</evidence>